<evidence type="ECO:0000313" key="2">
    <source>
        <dbReference type="EMBL" id="QPG04478.1"/>
    </source>
</evidence>
<organism evidence="2 3">
    <name type="scientific">Salinimonas marina</name>
    <dbReference type="NCBI Taxonomy" id="2785918"/>
    <lineage>
        <taxon>Bacteria</taxon>
        <taxon>Pseudomonadati</taxon>
        <taxon>Pseudomonadota</taxon>
        <taxon>Gammaproteobacteria</taxon>
        <taxon>Alteromonadales</taxon>
        <taxon>Alteromonadaceae</taxon>
        <taxon>Alteromonas/Salinimonas group</taxon>
        <taxon>Salinimonas</taxon>
    </lineage>
</organism>
<accession>A0A7S9DV57</accession>
<evidence type="ECO:0000256" key="1">
    <source>
        <dbReference type="SAM" id="MobiDB-lite"/>
    </source>
</evidence>
<feature type="region of interest" description="Disordered" evidence="1">
    <location>
        <begin position="1"/>
        <end position="73"/>
    </location>
</feature>
<feature type="compositionally biased region" description="Basic and acidic residues" evidence="1">
    <location>
        <begin position="36"/>
        <end position="73"/>
    </location>
</feature>
<dbReference type="Proteomes" id="UP000595095">
    <property type="component" value="Chromosome"/>
</dbReference>
<reference evidence="2 3" key="1">
    <citation type="submission" date="2020-11" db="EMBL/GenBank/DDBJ databases">
        <title>Complete genome sequence for Salinimonas sp. strain G2-b.</title>
        <authorList>
            <person name="Park S.-J."/>
        </authorList>
    </citation>
    <scope>NUCLEOTIDE SEQUENCE [LARGE SCALE GENOMIC DNA]</scope>
    <source>
        <strain evidence="2 3">G2-b</strain>
    </source>
</reference>
<dbReference type="RefSeq" id="WP_195809572.1">
    <property type="nucleotide sequence ID" value="NZ_CP064795.1"/>
</dbReference>
<protein>
    <submittedName>
        <fullName evidence="2">DUF2058 domain-containing protein</fullName>
    </submittedName>
</protein>
<keyword evidence="3" id="KW-1185">Reference proteome</keyword>
<proteinExistence type="predicted"/>
<sequence length="181" mass="20740">MPSLQDQLLKAGLADKSSARQARQDKRKKQKLKNKNKQDVVDEHKVAAQQAAEEKKARDRQLNEQQQKEREQRSIVAQVRQLITVNIQNRGGSESVLNFTDNNVVKRMYVGEAVRKQVTQGRLAVVRQDEEYFLVPMPVADKIAQRDAASVVHRADTIEEASPGEEDDWYADYQIPDDLTW</sequence>
<dbReference type="Pfam" id="PF09831">
    <property type="entry name" value="DUF2058"/>
    <property type="match status" value="1"/>
</dbReference>
<dbReference type="KEGG" id="smaa:IT774_09440"/>
<name>A0A7S9DV57_9ALTE</name>
<evidence type="ECO:0000313" key="3">
    <source>
        <dbReference type="Proteomes" id="UP000595095"/>
    </source>
</evidence>
<dbReference type="InterPro" id="IPR018636">
    <property type="entry name" value="DUF2058"/>
</dbReference>
<dbReference type="EMBL" id="CP064795">
    <property type="protein sequence ID" value="QPG04478.1"/>
    <property type="molecule type" value="Genomic_DNA"/>
</dbReference>
<gene>
    <name evidence="2" type="ORF">IT774_09440</name>
</gene>
<dbReference type="AlphaFoldDB" id="A0A7S9DV57"/>
<feature type="compositionally biased region" description="Basic residues" evidence="1">
    <location>
        <begin position="25"/>
        <end position="35"/>
    </location>
</feature>